<protein>
    <recommendedName>
        <fullName evidence="4 9">Malonyl-[acyl-carrier protein] O-methyltransferase</fullName>
        <shortName evidence="9">Malonyl-ACP O-methyltransferase</shortName>
        <ecNumber evidence="4 9">2.1.1.197</ecNumber>
    </recommendedName>
    <alternativeName>
        <fullName evidence="9">Biotin synthesis protein BioC</fullName>
    </alternativeName>
</protein>
<keyword evidence="5 9" id="KW-0489">Methyltransferase</keyword>
<dbReference type="PANTHER" id="PTHR44942:SF4">
    <property type="entry name" value="METHYLTRANSFERASE TYPE 11 DOMAIN-CONTAINING PROTEIN"/>
    <property type="match status" value="1"/>
</dbReference>
<dbReference type="InterPro" id="IPR013216">
    <property type="entry name" value="Methyltransf_11"/>
</dbReference>
<feature type="domain" description="Methyltransferase type 11" evidence="10">
    <location>
        <begin position="67"/>
        <end position="160"/>
    </location>
</feature>
<keyword evidence="8 9" id="KW-0093">Biotin biosynthesis</keyword>
<dbReference type="AlphaFoldDB" id="A0A0J7JC72"/>
<dbReference type="EMBL" id="LFBU01000001">
    <property type="protein sequence ID" value="KMQ75702.1"/>
    <property type="molecule type" value="Genomic_DNA"/>
</dbReference>
<accession>A0A0J7JC72</accession>
<comment type="catalytic activity">
    <reaction evidence="1 9">
        <text>malonyl-[ACP] + S-adenosyl-L-methionine = malonyl-[ACP] methyl ester + S-adenosyl-L-homocysteine</text>
        <dbReference type="Rhea" id="RHEA:17105"/>
        <dbReference type="Rhea" id="RHEA-COMP:9623"/>
        <dbReference type="Rhea" id="RHEA-COMP:9954"/>
        <dbReference type="ChEBI" id="CHEBI:57856"/>
        <dbReference type="ChEBI" id="CHEBI:59789"/>
        <dbReference type="ChEBI" id="CHEBI:78449"/>
        <dbReference type="ChEBI" id="CHEBI:78845"/>
        <dbReference type="EC" id="2.1.1.197"/>
    </reaction>
</comment>
<dbReference type="CDD" id="cd02440">
    <property type="entry name" value="AdoMet_MTases"/>
    <property type="match status" value="1"/>
</dbReference>
<evidence type="ECO:0000259" key="10">
    <source>
        <dbReference type="Pfam" id="PF08241"/>
    </source>
</evidence>
<dbReference type="EC" id="2.1.1.197" evidence="4 9"/>
<dbReference type="HAMAP" id="MF_00835">
    <property type="entry name" value="BioC"/>
    <property type="match status" value="1"/>
</dbReference>
<evidence type="ECO:0000313" key="11">
    <source>
        <dbReference type="EMBL" id="KMQ75702.1"/>
    </source>
</evidence>
<comment type="similarity">
    <text evidence="3 9">Belongs to the methyltransferase superfamily.</text>
</comment>
<keyword evidence="7 9" id="KW-0949">S-adenosyl-L-methionine</keyword>
<dbReference type="InterPro" id="IPR051052">
    <property type="entry name" value="Diverse_substrate_MTase"/>
</dbReference>
<evidence type="ECO:0000256" key="8">
    <source>
        <dbReference type="ARBA" id="ARBA00022756"/>
    </source>
</evidence>
<evidence type="ECO:0000256" key="9">
    <source>
        <dbReference type="HAMAP-Rule" id="MF_00835"/>
    </source>
</evidence>
<dbReference type="PANTHER" id="PTHR44942">
    <property type="entry name" value="METHYLTRANSF_11 DOMAIN-CONTAINING PROTEIN"/>
    <property type="match status" value="1"/>
</dbReference>
<keyword evidence="12" id="KW-1185">Reference proteome</keyword>
<comment type="pathway">
    <text evidence="2 9">Cofactor biosynthesis; biotin biosynthesis.</text>
</comment>
<sequence length="278" mass="30358">MGAMSLVRGGRDSQQGASSALKADIARGFGNARSTYESASRLQRFMGNAMLHKLQAPGDLVAGSEVVDLGCGTGWFTRKLAGMVQVAAVTGVDLSPGMVQEARGKGVQGIGWAVADAEYLPLPDASCDLIFSNLMIQWCADPRAVLRECRRVLRPGGRLMVSSLLDGTLIELKRAWRAADPGHEHVNRFETETALTAKVHGELKEATIETRTIRLPYTAPMMLAAELRHLGAGFRGAERRKAVTAPGRMREMCRHYPEQPDGTIMASYEAAWIYWTKR</sequence>
<dbReference type="RefSeq" id="WP_227506683.1">
    <property type="nucleotide sequence ID" value="NZ_JADQCF010000010.1"/>
</dbReference>
<dbReference type="GO" id="GO:0010340">
    <property type="term" value="F:carboxyl-O-methyltransferase activity"/>
    <property type="evidence" value="ECO:0007669"/>
    <property type="project" value="UniProtKB-UniRule"/>
</dbReference>
<dbReference type="InterPro" id="IPR029063">
    <property type="entry name" value="SAM-dependent_MTases_sf"/>
</dbReference>
<comment type="caution">
    <text evidence="11">The sequence shown here is derived from an EMBL/GenBank/DDBJ whole genome shotgun (WGS) entry which is preliminary data.</text>
</comment>
<evidence type="ECO:0000256" key="4">
    <source>
        <dbReference type="ARBA" id="ARBA00012327"/>
    </source>
</evidence>
<evidence type="ECO:0000256" key="6">
    <source>
        <dbReference type="ARBA" id="ARBA00022679"/>
    </source>
</evidence>
<dbReference type="UniPathway" id="UPA00078"/>
<evidence type="ECO:0000313" key="12">
    <source>
        <dbReference type="Proteomes" id="UP000036102"/>
    </source>
</evidence>
<dbReference type="NCBIfam" id="TIGR02072">
    <property type="entry name" value="BioC"/>
    <property type="match status" value="1"/>
</dbReference>
<dbReference type="SUPFAM" id="SSF53335">
    <property type="entry name" value="S-adenosyl-L-methionine-dependent methyltransferases"/>
    <property type="match status" value="1"/>
</dbReference>
<keyword evidence="6 9" id="KW-0808">Transferase</keyword>
<dbReference type="GO" id="GO:0008757">
    <property type="term" value="F:S-adenosylmethionine-dependent methyltransferase activity"/>
    <property type="evidence" value="ECO:0007669"/>
    <property type="project" value="InterPro"/>
</dbReference>
<evidence type="ECO:0000256" key="2">
    <source>
        <dbReference type="ARBA" id="ARBA00004746"/>
    </source>
</evidence>
<comment type="function">
    <text evidence="9">Converts the free carboxyl group of a malonyl-thioester to its methyl ester by transfer of a methyl group from S-adenosyl-L-methionine (SAM). It allows to synthesize pimeloyl-ACP via the fatty acid synthetic pathway.</text>
</comment>
<dbReference type="GO" id="GO:0009102">
    <property type="term" value="P:biotin biosynthetic process"/>
    <property type="evidence" value="ECO:0007669"/>
    <property type="project" value="UniProtKB-UniRule"/>
</dbReference>
<evidence type="ECO:0000256" key="5">
    <source>
        <dbReference type="ARBA" id="ARBA00022603"/>
    </source>
</evidence>
<dbReference type="Pfam" id="PF08241">
    <property type="entry name" value="Methyltransf_11"/>
    <property type="match status" value="1"/>
</dbReference>
<dbReference type="GO" id="GO:0032259">
    <property type="term" value="P:methylation"/>
    <property type="evidence" value="ECO:0007669"/>
    <property type="project" value="UniProtKB-KW"/>
</dbReference>
<evidence type="ECO:0000256" key="1">
    <source>
        <dbReference type="ARBA" id="ARBA00000852"/>
    </source>
</evidence>
<dbReference type="GO" id="GO:0102130">
    <property type="term" value="F:malonyl-CoA methyltransferase activity"/>
    <property type="evidence" value="ECO:0007669"/>
    <property type="project" value="UniProtKB-EC"/>
</dbReference>
<gene>
    <name evidence="9" type="primary">bioC</name>
    <name evidence="11" type="ORF">Msub_11911</name>
</gene>
<proteinExistence type="inferred from homology"/>
<organism evidence="11 12">
    <name type="scientific">Marinobacter subterrani</name>
    <dbReference type="NCBI Taxonomy" id="1658765"/>
    <lineage>
        <taxon>Bacteria</taxon>
        <taxon>Pseudomonadati</taxon>
        <taxon>Pseudomonadota</taxon>
        <taxon>Gammaproteobacteria</taxon>
        <taxon>Pseudomonadales</taxon>
        <taxon>Marinobacteraceae</taxon>
        <taxon>Marinobacter</taxon>
    </lineage>
</organism>
<name>A0A0J7JC72_9GAMM</name>
<evidence type="ECO:0000256" key="7">
    <source>
        <dbReference type="ARBA" id="ARBA00022691"/>
    </source>
</evidence>
<dbReference type="Gene3D" id="3.40.50.150">
    <property type="entry name" value="Vaccinia Virus protein VP39"/>
    <property type="match status" value="1"/>
</dbReference>
<reference evidence="11 12" key="1">
    <citation type="submission" date="2015-06" db="EMBL/GenBank/DDBJ databases">
        <title>Marinobacter subterrani, a genetically tractable neutrophilic iron-oxidizing strain isolated from the Soudan Iron Mine.</title>
        <authorList>
            <person name="Bonis B.M."/>
            <person name="Gralnick J.A."/>
        </authorList>
    </citation>
    <scope>NUCLEOTIDE SEQUENCE [LARGE SCALE GENOMIC DNA]</scope>
    <source>
        <strain evidence="11 12">JG233</strain>
    </source>
</reference>
<evidence type="ECO:0000256" key="3">
    <source>
        <dbReference type="ARBA" id="ARBA00008361"/>
    </source>
</evidence>
<dbReference type="Proteomes" id="UP000036102">
    <property type="component" value="Unassembled WGS sequence"/>
</dbReference>
<dbReference type="STRING" id="1658765.Msub_11911"/>
<dbReference type="PATRIC" id="fig|1658765.3.peg.1910"/>
<dbReference type="InterPro" id="IPR011814">
    <property type="entry name" value="BioC"/>
</dbReference>